<sequence length="356" mass="38535">MNTTHRVLLTAVLFAGAFAPAWAGSLAITRLHLDQGNVVALLEASSQRHVEVMRSIVQASYPGEHDARRWEIIENHARRVPIARVSYEYPVGGGTGIRTYHAVGGEPLTRVAAQAFGGRTPPATPSSAGSSPLSPTWSEDDDSPPLERVSDDELVAAEAADASHYIAMDDTDIRAPFRPSERTVMKPYWHQGSYHALDPEQKAMRALEDDILDGKLPRGGKVHAWLSSVVCATCRRPLERMAEAYDLEVTFTEMVPFVPTHITQAEITAGRGRMKAFRLVHAESGMPLGAFDALDVARDAQVRQALSPVAIEPPLRGGSSPMRTFRLGPPRPRRVTEGSSASGAPPQQPVDEAGGC</sequence>
<dbReference type="KEGG" id="lpy:FIV34_02250"/>
<dbReference type="Proteomes" id="UP000316093">
    <property type="component" value="Chromosome"/>
</dbReference>
<feature type="compositionally biased region" description="Acidic residues" evidence="1">
    <location>
        <begin position="138"/>
        <end position="147"/>
    </location>
</feature>
<reference evidence="3 4" key="1">
    <citation type="submission" date="2019-06" db="EMBL/GenBank/DDBJ databases">
        <title>A complete genome sequence for Luteibacter pinisoli MAH-14.</title>
        <authorList>
            <person name="Baltrus D.A."/>
        </authorList>
    </citation>
    <scope>NUCLEOTIDE SEQUENCE [LARGE SCALE GENOMIC DNA]</scope>
    <source>
        <strain evidence="3 4">MAH-14</strain>
    </source>
</reference>
<gene>
    <name evidence="3" type="ORF">FIV34_02250</name>
</gene>
<feature type="region of interest" description="Disordered" evidence="1">
    <location>
        <begin position="311"/>
        <end position="356"/>
    </location>
</feature>
<dbReference type="RefSeq" id="WP_139979249.1">
    <property type="nucleotide sequence ID" value="NZ_CP041046.1"/>
</dbReference>
<feature type="compositionally biased region" description="Low complexity" evidence="1">
    <location>
        <begin position="125"/>
        <end position="136"/>
    </location>
</feature>
<dbReference type="OrthoDB" id="5947626at2"/>
<keyword evidence="4" id="KW-1185">Reference proteome</keyword>
<dbReference type="AlphaFoldDB" id="A0A4Y5YYK9"/>
<name>A0A4Y5YYK9_9GAMM</name>
<evidence type="ECO:0000256" key="1">
    <source>
        <dbReference type="SAM" id="MobiDB-lite"/>
    </source>
</evidence>
<protein>
    <submittedName>
        <fullName evidence="3">Uncharacterized protein</fullName>
    </submittedName>
</protein>
<evidence type="ECO:0000313" key="3">
    <source>
        <dbReference type="EMBL" id="QDE38100.1"/>
    </source>
</evidence>
<organism evidence="3 4">
    <name type="scientific">Luteibacter pinisoli</name>
    <dbReference type="NCBI Taxonomy" id="2589080"/>
    <lineage>
        <taxon>Bacteria</taxon>
        <taxon>Pseudomonadati</taxon>
        <taxon>Pseudomonadota</taxon>
        <taxon>Gammaproteobacteria</taxon>
        <taxon>Lysobacterales</taxon>
        <taxon>Rhodanobacteraceae</taxon>
        <taxon>Luteibacter</taxon>
    </lineage>
</organism>
<evidence type="ECO:0000313" key="4">
    <source>
        <dbReference type="Proteomes" id="UP000316093"/>
    </source>
</evidence>
<proteinExistence type="predicted"/>
<feature type="chain" id="PRO_5021278138" evidence="2">
    <location>
        <begin position="24"/>
        <end position="356"/>
    </location>
</feature>
<feature type="signal peptide" evidence="2">
    <location>
        <begin position="1"/>
        <end position="23"/>
    </location>
</feature>
<dbReference type="EMBL" id="CP041046">
    <property type="protein sequence ID" value="QDE38100.1"/>
    <property type="molecule type" value="Genomic_DNA"/>
</dbReference>
<accession>A0A4Y5YYK9</accession>
<evidence type="ECO:0000256" key="2">
    <source>
        <dbReference type="SAM" id="SignalP"/>
    </source>
</evidence>
<keyword evidence="2" id="KW-0732">Signal</keyword>
<feature type="region of interest" description="Disordered" evidence="1">
    <location>
        <begin position="116"/>
        <end position="147"/>
    </location>
</feature>